<dbReference type="PANTHER" id="PTHR46743:SF2">
    <property type="entry name" value="TEICHOIC ACIDS EXPORT ATP-BINDING PROTEIN TAGH"/>
    <property type="match status" value="1"/>
</dbReference>
<gene>
    <name evidence="7" type="ORF">J2T15_004690</name>
</gene>
<organism evidence="7 8">
    <name type="scientific">Paenibacillus harenae</name>
    <dbReference type="NCBI Taxonomy" id="306543"/>
    <lineage>
        <taxon>Bacteria</taxon>
        <taxon>Bacillati</taxon>
        <taxon>Bacillota</taxon>
        <taxon>Bacilli</taxon>
        <taxon>Bacillales</taxon>
        <taxon>Paenibacillaceae</taxon>
        <taxon>Paenibacillus</taxon>
    </lineage>
</organism>
<evidence type="ECO:0000256" key="5">
    <source>
        <dbReference type="ARBA" id="ARBA00022967"/>
    </source>
</evidence>
<dbReference type="Pfam" id="PF00005">
    <property type="entry name" value="ABC_tran"/>
    <property type="match status" value="1"/>
</dbReference>
<name>A0ABT9U6H1_PAEHA</name>
<comment type="caution">
    <text evidence="7">The sequence shown here is derived from an EMBL/GenBank/DDBJ whole genome shotgun (WGS) entry which is preliminary data.</text>
</comment>
<dbReference type="Pfam" id="PF14524">
    <property type="entry name" value="Wzt_C"/>
    <property type="match status" value="1"/>
</dbReference>
<keyword evidence="8" id="KW-1185">Reference proteome</keyword>
<dbReference type="SUPFAM" id="SSF52540">
    <property type="entry name" value="P-loop containing nucleoside triphosphate hydrolases"/>
    <property type="match status" value="1"/>
</dbReference>
<dbReference type="RefSeq" id="WP_307206692.1">
    <property type="nucleotide sequence ID" value="NZ_JAUSST010000003.1"/>
</dbReference>
<dbReference type="SMART" id="SM00382">
    <property type="entry name" value="AAA"/>
    <property type="match status" value="1"/>
</dbReference>
<reference evidence="7 8" key="1">
    <citation type="submission" date="2023-07" db="EMBL/GenBank/DDBJ databases">
        <title>Sorghum-associated microbial communities from plants grown in Nebraska, USA.</title>
        <authorList>
            <person name="Schachtman D."/>
        </authorList>
    </citation>
    <scope>NUCLEOTIDE SEQUENCE [LARGE SCALE GENOMIC DNA]</scope>
    <source>
        <strain evidence="7 8">CC482</strain>
    </source>
</reference>
<keyword evidence="5" id="KW-1278">Translocase</keyword>
<dbReference type="Proteomes" id="UP001229346">
    <property type="component" value="Unassembled WGS sequence"/>
</dbReference>
<dbReference type="Gene3D" id="2.70.50.60">
    <property type="entry name" value="abc- transporter (atp binding component) like domain"/>
    <property type="match status" value="1"/>
</dbReference>
<evidence type="ECO:0000259" key="6">
    <source>
        <dbReference type="PROSITE" id="PS50893"/>
    </source>
</evidence>
<dbReference type="InterPro" id="IPR017871">
    <property type="entry name" value="ABC_transporter-like_CS"/>
</dbReference>
<dbReference type="InterPro" id="IPR027417">
    <property type="entry name" value="P-loop_NTPase"/>
</dbReference>
<evidence type="ECO:0000256" key="3">
    <source>
        <dbReference type="ARBA" id="ARBA00022741"/>
    </source>
</evidence>
<evidence type="ECO:0000313" key="7">
    <source>
        <dbReference type="EMBL" id="MDQ0115232.1"/>
    </source>
</evidence>
<sequence length="456" mass="51247">MSETAIRVENISKQYKLYQKPIDRVKESLNPFKRRYHKEFHALQNISFEIKKGECVAIVGKNGSGKSTLLKIITGVLTPSGGKVSVQGKVSALLELGAGFNPDFTGLQNIYLNGTMMGYTKDEMLSKLPAIIEFADIGDFIHQPVKTYSSGMFVRLAFAVAINVDPDILIIDEALAVGDDLFQRKCYAKIAEFRKSGKTIVFVTHSSATVVELCSRAILIDNGEQLLVDKSQNVINLYQKLLFSGSENRINIREQIKAYQQSLLVPNDWNGLVSATWEHEVKTTASENLIVIQQDHFDEALVPKNPVSYEHAGARLFDYELVNSDGKKVNIIQFGEKYTWRYKAEFFKNCLNIRFGMMIKTSKGLDLCGAATHLYGKGLSNIKKGEVFQVEYSFVPRFVAGVYFMNCGILGLKEQGEEVFFHRFVEAWAFKIQDQTDSLLSGMVDMDLKSTVNRLS</sequence>
<keyword evidence="3" id="KW-0547">Nucleotide-binding</keyword>
<dbReference type="PANTHER" id="PTHR46743">
    <property type="entry name" value="TEICHOIC ACIDS EXPORT ATP-BINDING PROTEIN TAGH"/>
    <property type="match status" value="1"/>
</dbReference>
<dbReference type="InterPro" id="IPR029439">
    <property type="entry name" value="Wzt_C"/>
</dbReference>
<evidence type="ECO:0000256" key="2">
    <source>
        <dbReference type="ARBA" id="ARBA00022448"/>
    </source>
</evidence>
<dbReference type="EMBL" id="JAUSSU010000010">
    <property type="protein sequence ID" value="MDQ0115232.1"/>
    <property type="molecule type" value="Genomic_DNA"/>
</dbReference>
<dbReference type="PROSITE" id="PS00211">
    <property type="entry name" value="ABC_TRANSPORTER_1"/>
    <property type="match status" value="1"/>
</dbReference>
<protein>
    <submittedName>
        <fullName evidence="7">Lipopolysaccharide transport system ATP-binding protein</fullName>
    </submittedName>
</protein>
<evidence type="ECO:0000256" key="4">
    <source>
        <dbReference type="ARBA" id="ARBA00022840"/>
    </source>
</evidence>
<evidence type="ECO:0000313" key="8">
    <source>
        <dbReference type="Proteomes" id="UP001229346"/>
    </source>
</evidence>
<keyword evidence="4 7" id="KW-0067">ATP-binding</keyword>
<keyword evidence="2" id="KW-0813">Transport</keyword>
<proteinExistence type="inferred from homology"/>
<dbReference type="CDD" id="cd10147">
    <property type="entry name" value="Wzt_C-like"/>
    <property type="match status" value="1"/>
</dbReference>
<dbReference type="Gene3D" id="3.40.50.300">
    <property type="entry name" value="P-loop containing nucleotide triphosphate hydrolases"/>
    <property type="match status" value="1"/>
</dbReference>
<dbReference type="InterPro" id="IPR015860">
    <property type="entry name" value="ABC_transpr_TagH-like"/>
</dbReference>
<comment type="similarity">
    <text evidence="1">Belongs to the ABC transporter superfamily.</text>
</comment>
<evidence type="ECO:0000256" key="1">
    <source>
        <dbReference type="ARBA" id="ARBA00005417"/>
    </source>
</evidence>
<dbReference type="InterPro" id="IPR003439">
    <property type="entry name" value="ABC_transporter-like_ATP-bd"/>
</dbReference>
<feature type="domain" description="ABC transporter" evidence="6">
    <location>
        <begin position="6"/>
        <end position="247"/>
    </location>
</feature>
<dbReference type="CDD" id="cd03220">
    <property type="entry name" value="ABC_KpsT_Wzt"/>
    <property type="match status" value="1"/>
</dbReference>
<dbReference type="GO" id="GO:0005524">
    <property type="term" value="F:ATP binding"/>
    <property type="evidence" value="ECO:0007669"/>
    <property type="project" value="UniProtKB-KW"/>
</dbReference>
<dbReference type="InterPro" id="IPR050683">
    <property type="entry name" value="Bact_Polysacc_Export_ATP-bd"/>
</dbReference>
<dbReference type="PROSITE" id="PS50893">
    <property type="entry name" value="ABC_TRANSPORTER_2"/>
    <property type="match status" value="1"/>
</dbReference>
<dbReference type="InterPro" id="IPR003593">
    <property type="entry name" value="AAA+_ATPase"/>
</dbReference>
<accession>A0ABT9U6H1</accession>